<evidence type="ECO:0000313" key="5">
    <source>
        <dbReference type="WBParaSite" id="TMUE_0000000692.1"/>
    </source>
</evidence>
<proteinExistence type="predicted"/>
<dbReference type="SUPFAM" id="SSF49354">
    <property type="entry name" value="PapD-like"/>
    <property type="match status" value="1"/>
</dbReference>
<evidence type="ECO:0000259" key="3">
    <source>
        <dbReference type="PROSITE" id="PS50202"/>
    </source>
</evidence>
<keyword evidence="1" id="KW-0963">Cytoplasm</keyword>
<dbReference type="Pfam" id="PF00635">
    <property type="entry name" value="Motile_Sperm"/>
    <property type="match status" value="1"/>
</dbReference>
<dbReference type="WBParaSite" id="TMUE_2000009839.1">
    <property type="protein sequence ID" value="TMUE_2000009839.1"/>
    <property type="gene ID" value="WBGene00300749"/>
</dbReference>
<dbReference type="InterPro" id="IPR013783">
    <property type="entry name" value="Ig-like_fold"/>
</dbReference>
<evidence type="ECO:0000313" key="6">
    <source>
        <dbReference type="WBParaSite" id="TMUE_2000009839.1"/>
    </source>
</evidence>
<dbReference type="PROSITE" id="PS50202">
    <property type="entry name" value="MSP"/>
    <property type="match status" value="1"/>
</dbReference>
<dbReference type="AlphaFoldDB" id="A0A5S6Q154"/>
<reference evidence="5 6" key="3">
    <citation type="submission" date="2019-12" db="UniProtKB">
        <authorList>
            <consortium name="WormBaseParasite"/>
        </authorList>
    </citation>
    <scope>IDENTIFICATION</scope>
</reference>
<comment type="function">
    <text evidence="1">Central component in molecular interactions underlying sperm crawling. Forms an extensive filament system that extends from sperm villipoda, along the leading edge of the pseudopod.</text>
</comment>
<dbReference type="Gene3D" id="2.60.40.10">
    <property type="entry name" value="Immunoglobulins"/>
    <property type="match status" value="1"/>
</dbReference>
<keyword evidence="4" id="KW-1185">Reference proteome</keyword>
<evidence type="ECO:0000256" key="1">
    <source>
        <dbReference type="RuleBase" id="RU003425"/>
    </source>
</evidence>
<reference evidence="4" key="1">
    <citation type="submission" date="2013-11" db="EMBL/GenBank/DDBJ databases">
        <authorList>
            <person name="Aslett M."/>
        </authorList>
    </citation>
    <scope>NUCLEOTIDE SEQUENCE [LARGE SCALE GENOMIC DNA]</scope>
    <source>
        <strain evidence="4">Edinburgh</strain>
    </source>
</reference>
<organism evidence="4 5">
    <name type="scientific">Trichuris muris</name>
    <name type="common">Mouse whipworm</name>
    <dbReference type="NCBI Taxonomy" id="70415"/>
    <lineage>
        <taxon>Eukaryota</taxon>
        <taxon>Metazoa</taxon>
        <taxon>Ecdysozoa</taxon>
        <taxon>Nematoda</taxon>
        <taxon>Enoplea</taxon>
        <taxon>Dorylaimia</taxon>
        <taxon>Trichinellida</taxon>
        <taxon>Trichuridae</taxon>
        <taxon>Trichuris</taxon>
    </lineage>
</organism>
<sequence length="167" mass="19167">MCDHSILRKVSAEPLVWRVKTSDDRPHVKRIHLDNKANATITFYLHSSDPDRLRPYPVCGVMAPESQRYVTVKLRNFTPQLPRKEFVVVAFAVVPKHTICKTASQLWAGVNEHLLVRKTCTVQFWCEQENAEECANRFSEERTSLQTPTSHFDEEDEPDDKSNGLAS</sequence>
<protein>
    <recommendedName>
        <fullName evidence="1">Major sperm protein</fullName>
    </recommendedName>
</protein>
<name>A0A5S6Q154_TRIMR</name>
<dbReference type="Proteomes" id="UP000046395">
    <property type="component" value="Unassembled WGS sequence"/>
</dbReference>
<dbReference type="InterPro" id="IPR000535">
    <property type="entry name" value="MSP_dom"/>
</dbReference>
<accession>A0A5S6Q154</accession>
<feature type="domain" description="MSP" evidence="3">
    <location>
        <begin position="9"/>
        <end position="125"/>
    </location>
</feature>
<feature type="region of interest" description="Disordered" evidence="2">
    <location>
        <begin position="137"/>
        <end position="167"/>
    </location>
</feature>
<dbReference type="WBParaSite" id="TMUE_0000000692.1">
    <property type="protein sequence ID" value="TMUE_0000000692.1"/>
    <property type="gene ID" value="WBGene00296620"/>
</dbReference>
<reference evidence="4" key="2">
    <citation type="submission" date="2014-03" db="EMBL/GenBank/DDBJ databases">
        <title>The whipworm genome and dual-species transcriptomics of an intimate host-pathogen interaction.</title>
        <authorList>
            <person name="Foth B.J."/>
            <person name="Tsai I.J."/>
            <person name="Reid A.J."/>
            <person name="Bancroft A.J."/>
            <person name="Nichol S."/>
            <person name="Tracey A."/>
            <person name="Holroyd N."/>
            <person name="Cotton J.A."/>
            <person name="Stanley E.J."/>
            <person name="Zarowiecki M."/>
            <person name="Liu J.Z."/>
            <person name="Huckvale T."/>
            <person name="Cooper P.J."/>
            <person name="Grencis R.K."/>
            <person name="Berriman M."/>
        </authorList>
    </citation>
    <scope>NUCLEOTIDE SEQUENCE [LARGE SCALE GENOMIC DNA]</scope>
    <source>
        <strain evidence="4">Edinburgh</strain>
    </source>
</reference>
<dbReference type="InterPro" id="IPR008962">
    <property type="entry name" value="PapD-like_sf"/>
</dbReference>
<keyword evidence="1" id="KW-0206">Cytoskeleton</keyword>
<evidence type="ECO:0000256" key="2">
    <source>
        <dbReference type="SAM" id="MobiDB-lite"/>
    </source>
</evidence>
<evidence type="ECO:0000313" key="4">
    <source>
        <dbReference type="Proteomes" id="UP000046395"/>
    </source>
</evidence>